<feature type="non-terminal residue" evidence="1">
    <location>
        <position position="1"/>
    </location>
</feature>
<dbReference type="AlphaFoldDB" id="A0A9Q0DW62"/>
<evidence type="ECO:0000313" key="2">
    <source>
        <dbReference type="Proteomes" id="UP001148018"/>
    </source>
</evidence>
<dbReference type="OrthoDB" id="8908659at2759"/>
<accession>A0A9Q0DW62</accession>
<comment type="caution">
    <text evidence="1">The sequence shown here is derived from an EMBL/GenBank/DDBJ whole genome shotgun (WGS) entry which is preliminary data.</text>
</comment>
<keyword evidence="2" id="KW-1185">Reference proteome</keyword>
<name>A0A9Q0DW62_9TELE</name>
<dbReference type="EMBL" id="JANIIK010000110">
    <property type="protein sequence ID" value="KAJ3596869.1"/>
    <property type="molecule type" value="Genomic_DNA"/>
</dbReference>
<dbReference type="Proteomes" id="UP001148018">
    <property type="component" value="Unassembled WGS sequence"/>
</dbReference>
<sequence length="165" mass="18760">MCADCVNVARQEVLNFGAMDSQTKQDCHRCVCEKVLCGVVLPPRQGNHCCLEAVRAHVNNVERRSATLQHESRMARLRWVRRERSLLAQVASLQGEAQLAALKYQQNLHRYMLNIHSIADQVIGIYKGDKRISGEAEPEEQDEAKSKGIWCQLLDMFLQEGLLDE</sequence>
<organism evidence="1 2">
    <name type="scientific">Muraenolepis orangiensis</name>
    <name type="common">Patagonian moray cod</name>
    <dbReference type="NCBI Taxonomy" id="630683"/>
    <lineage>
        <taxon>Eukaryota</taxon>
        <taxon>Metazoa</taxon>
        <taxon>Chordata</taxon>
        <taxon>Craniata</taxon>
        <taxon>Vertebrata</taxon>
        <taxon>Euteleostomi</taxon>
        <taxon>Actinopterygii</taxon>
        <taxon>Neopterygii</taxon>
        <taxon>Teleostei</taxon>
        <taxon>Neoteleostei</taxon>
        <taxon>Acanthomorphata</taxon>
        <taxon>Zeiogadaria</taxon>
        <taxon>Gadariae</taxon>
        <taxon>Gadiformes</taxon>
        <taxon>Muraenolepidoidei</taxon>
        <taxon>Muraenolepididae</taxon>
        <taxon>Muraenolepis</taxon>
    </lineage>
</organism>
<evidence type="ECO:0000313" key="1">
    <source>
        <dbReference type="EMBL" id="KAJ3596869.1"/>
    </source>
</evidence>
<reference evidence="1" key="1">
    <citation type="submission" date="2022-07" db="EMBL/GenBank/DDBJ databases">
        <title>Chromosome-level genome of Muraenolepis orangiensis.</title>
        <authorList>
            <person name="Kim J."/>
        </authorList>
    </citation>
    <scope>NUCLEOTIDE SEQUENCE</scope>
    <source>
        <strain evidence="1">KU_S4_2022</strain>
        <tissue evidence="1">Muscle</tissue>
    </source>
</reference>
<gene>
    <name evidence="1" type="ORF">NHX12_003269</name>
</gene>
<protein>
    <submittedName>
        <fullName evidence="1">Uncharacterized protein</fullName>
    </submittedName>
</protein>
<proteinExistence type="predicted"/>